<sequence>MPRNGSGVMSWPPNTNGVPNTTVSSTRYNAFLADLLADLNAARPITAGGTGGNTAVSGNDNLNTTGADMASAATLNLANATGVVVNVTGTTPITALGTVNSGAIRTLVFAGALILTHNATSLILPGAANITTAAGDVATFRSKGTGNWVCVGYQRSTGGLTVNTLVQPTLTLKQGATATPTAEGGVEWDTDDNVLAIGDGAATQLFVPIPASTAAGDIEYFTAAKVKARLAKGTAAQVLQMNSGATAPEWAAPIASHQGVAKAWVSFNGTGTVAINDSFNVSSITDNGVGNYTVNFASALANANYAAVGMASGNLRDVNYSGGTKTTSAIAIVVGESNVGGVDTAYVGIIVMGD</sequence>
<feature type="compositionally biased region" description="Polar residues" evidence="1">
    <location>
        <begin position="12"/>
        <end position="22"/>
    </location>
</feature>
<comment type="caution">
    <text evidence="2">The sequence shown here is derived from an EMBL/GenBank/DDBJ whole genome shotgun (WGS) entry which is preliminary data.</text>
</comment>
<evidence type="ECO:0000313" key="2">
    <source>
        <dbReference type="EMBL" id="MBA9020575.1"/>
    </source>
</evidence>
<proteinExistence type="predicted"/>
<evidence type="ECO:0008006" key="4">
    <source>
        <dbReference type="Google" id="ProtNLM"/>
    </source>
</evidence>
<reference evidence="2 3" key="1">
    <citation type="submission" date="2020-08" db="EMBL/GenBank/DDBJ databases">
        <title>Genomic Encyclopedia of Type Strains, Phase IV (KMG-IV): sequencing the most valuable type-strain genomes for metagenomic binning, comparative biology and taxonomic classification.</title>
        <authorList>
            <person name="Goeker M."/>
        </authorList>
    </citation>
    <scope>NUCLEOTIDE SEQUENCE [LARGE SCALE GENOMIC DNA]</scope>
    <source>
        <strain evidence="2 3">DSM 17455</strain>
    </source>
</reference>
<name>A0ABR6C6D5_9HYPH</name>
<dbReference type="Proteomes" id="UP000587524">
    <property type="component" value="Unassembled WGS sequence"/>
</dbReference>
<evidence type="ECO:0000256" key="1">
    <source>
        <dbReference type="SAM" id="MobiDB-lite"/>
    </source>
</evidence>
<evidence type="ECO:0000313" key="3">
    <source>
        <dbReference type="Proteomes" id="UP000587524"/>
    </source>
</evidence>
<keyword evidence="3" id="KW-1185">Reference proteome</keyword>
<dbReference type="EMBL" id="JACJHZ010000010">
    <property type="protein sequence ID" value="MBA9020575.1"/>
    <property type="molecule type" value="Genomic_DNA"/>
</dbReference>
<protein>
    <recommendedName>
        <fullName evidence="4">Tail fiber protein</fullName>
    </recommendedName>
</protein>
<gene>
    <name evidence="2" type="ORF">HNQ97_002577</name>
</gene>
<accession>A0ABR6C6D5</accession>
<dbReference type="RefSeq" id="WP_182574213.1">
    <property type="nucleotide sequence ID" value="NZ_JACJHY010000010.1"/>
</dbReference>
<organism evidence="2 3">
    <name type="scientific">Aminobacter ciceronei</name>
    <dbReference type="NCBI Taxonomy" id="150723"/>
    <lineage>
        <taxon>Bacteria</taxon>
        <taxon>Pseudomonadati</taxon>
        <taxon>Pseudomonadota</taxon>
        <taxon>Alphaproteobacteria</taxon>
        <taxon>Hyphomicrobiales</taxon>
        <taxon>Phyllobacteriaceae</taxon>
        <taxon>Aminobacter</taxon>
    </lineage>
</organism>
<feature type="region of interest" description="Disordered" evidence="1">
    <location>
        <begin position="1"/>
        <end position="22"/>
    </location>
</feature>